<name>A0A1G4H4J3_PLAVI</name>
<dbReference type="VEuPathDB" id="PlasmoDB:PVW1_140026100"/>
<feature type="region of interest" description="Disordered" evidence="1">
    <location>
        <begin position="352"/>
        <end position="397"/>
    </location>
</feature>
<dbReference type="AlphaFoldDB" id="A0A1G4H4J3"/>
<dbReference type="VEuPathDB" id="PlasmoDB:PVP01_1419800"/>
<accession>A0A1G4H4J3</accession>
<evidence type="ECO:0000313" key="3">
    <source>
        <dbReference type="Proteomes" id="UP000196402"/>
    </source>
</evidence>
<feature type="compositionally biased region" description="Low complexity" evidence="1">
    <location>
        <begin position="181"/>
        <end position="193"/>
    </location>
</feature>
<feature type="region of interest" description="Disordered" evidence="1">
    <location>
        <begin position="237"/>
        <end position="279"/>
    </location>
</feature>
<dbReference type="EMBL" id="LT615252">
    <property type="protein sequence ID" value="SCO69776.1"/>
    <property type="molecule type" value="Genomic_DNA"/>
</dbReference>
<feature type="compositionally biased region" description="Polar residues" evidence="1">
    <location>
        <begin position="194"/>
        <end position="205"/>
    </location>
</feature>
<sequence length="645" mass="72951">MAQKRGTMLRVESSTEKNFHTGAYFDSTLDVSTHNDASINSNLSMRGNSLPRILKMYTRELQCSSDEQKSDVSHLRSENLFPQRNEHVSENTCLTSILHLSDVITSQSENFARLNGEHLNCYHSSVNSNISRIESGVRSCLASSLLAKFCCTEIPIHEEGEAASCKEEPNCAHSSEAVISTNGQNNGEENNTQFGTPKNRTNNEIKNSQANDSIAEGDHLSAVGTSSICLPIKENSEDGRALNDNRKHGNGESPPSSKRYALSSPACDPKTTNAKRISHSTVVPNPERAEYVSGNPEKERGQEKLQLADGHMNERTMAYYPDEEIQGGKKTFNTKLSALNDDNFELTKTSCNTRGDGIERKKQHGNGKNCNCVGEKKDPSPSPSPLSTKPRSYSLDDIKNGKVDIPNVIFRKLPFNSNGDNVIDSYRRNHKLLNFMKDCNESVGLILKYPQIEKSQNRTLKVPSEISPAIRSNIGAAIIYEDKFDRRNHHPHVQNLHMGKIYESHVFNILKNKKDLGKKLFNQSNAYEKYKYNNTNGFWISNIDKRRLVDPERNDSYITELIYEENGSYAEEMETLKRCRGYDGIPPIEEFYRDNNFYLFLQKEGISRGYRNPVMATTMRRYDIEKVSDYEYVDTCECITPVHRS</sequence>
<feature type="region of interest" description="Disordered" evidence="1">
    <location>
        <begin position="179"/>
        <end position="205"/>
    </location>
</feature>
<evidence type="ECO:0000313" key="2">
    <source>
        <dbReference type="EMBL" id="SCO69776.1"/>
    </source>
</evidence>
<organism evidence="2 3">
    <name type="scientific">Plasmodium vivax</name>
    <name type="common">malaria parasite P. vivax</name>
    <dbReference type="NCBI Taxonomy" id="5855"/>
    <lineage>
        <taxon>Eukaryota</taxon>
        <taxon>Sar</taxon>
        <taxon>Alveolata</taxon>
        <taxon>Apicomplexa</taxon>
        <taxon>Aconoidasida</taxon>
        <taxon>Haemosporida</taxon>
        <taxon>Plasmodiidae</taxon>
        <taxon>Plasmodium</taxon>
        <taxon>Plasmodium (Plasmodium)</taxon>
    </lineage>
</organism>
<proteinExistence type="predicted"/>
<dbReference type="VEuPathDB" id="PlasmoDB:PVX_122760"/>
<reference evidence="2 3" key="1">
    <citation type="submission" date="2016-07" db="EMBL/GenBank/DDBJ databases">
        <authorList>
            <consortium name="Pathogen Informatics"/>
        </authorList>
    </citation>
    <scope>NUCLEOTIDE SEQUENCE [LARGE SCALE GENOMIC DNA]</scope>
</reference>
<dbReference type="VEuPathDB" id="PlasmoDB:PVPAM_140027500"/>
<dbReference type="Proteomes" id="UP000196402">
    <property type="component" value="Chromosome 14"/>
</dbReference>
<feature type="compositionally biased region" description="Basic and acidic residues" evidence="1">
    <location>
        <begin position="237"/>
        <end position="250"/>
    </location>
</feature>
<protein>
    <submittedName>
        <fullName evidence="2">Uncharacterized protein</fullName>
    </submittedName>
</protein>
<evidence type="ECO:0000256" key="1">
    <source>
        <dbReference type="SAM" id="MobiDB-lite"/>
    </source>
</evidence>
<dbReference type="eggNOG" id="ENOG502QX6V">
    <property type="taxonomic scope" value="Eukaryota"/>
</dbReference>
<feature type="compositionally biased region" description="Polar residues" evidence="1">
    <location>
        <begin position="270"/>
        <end position="279"/>
    </location>
</feature>
<gene>
    <name evidence="2" type="ORF">PVT01_140024900</name>
</gene>